<keyword evidence="4" id="KW-1185">Reference proteome</keyword>
<evidence type="ECO:0000259" key="2">
    <source>
        <dbReference type="Pfam" id="PF08550"/>
    </source>
</evidence>
<dbReference type="Proteomes" id="UP001151582">
    <property type="component" value="Unassembled WGS sequence"/>
</dbReference>
<feature type="region of interest" description="Disordered" evidence="1">
    <location>
        <begin position="76"/>
        <end position="152"/>
    </location>
</feature>
<dbReference type="InterPro" id="IPR053043">
    <property type="entry name" value="Ras-cAMP_regulatory"/>
</dbReference>
<dbReference type="OrthoDB" id="515401at2759"/>
<protein>
    <recommendedName>
        <fullName evidence="2">Nitrogen regulatory protein areA GATA-like domain-containing protein</fullName>
    </recommendedName>
</protein>
<name>A0A9W8AXE8_9FUNG</name>
<dbReference type="GO" id="GO:0031930">
    <property type="term" value="P:mitochondria-nucleus signaling pathway"/>
    <property type="evidence" value="ECO:0007669"/>
    <property type="project" value="TreeGrafter"/>
</dbReference>
<dbReference type="AlphaFoldDB" id="A0A9W8AXE8"/>
<gene>
    <name evidence="3" type="ORF">H4R34_006353</name>
</gene>
<comment type="caution">
    <text evidence="3">The sequence shown here is derived from an EMBL/GenBank/DDBJ whole genome shotgun (WGS) entry which is preliminary data.</text>
</comment>
<dbReference type="PANTHER" id="PTHR28014">
    <property type="entry name" value="NEGATIVE REGULATOR OF RAS-CAMP PATHWAY"/>
    <property type="match status" value="1"/>
</dbReference>
<dbReference type="GO" id="GO:0000122">
    <property type="term" value="P:negative regulation of transcription by RNA polymerase II"/>
    <property type="evidence" value="ECO:0007669"/>
    <property type="project" value="TreeGrafter"/>
</dbReference>
<sequence length="242" mass="26244">MAPLILKIKGNKGFTPFADVGSIEELSKTWRVITKVKDSLEDGSRLENLSWRLWHLHSLVLDGCPVEPFRKLSAQTTARLDSNHKATTPPTKPRKTSLPESNLASGKAGRKNKKSLTTDSVHDRDVPLSPASPDKFRPHAHSQPVSPEPEMSTNGHIAVDALGQSSALHTNATHGAIFVAQNEEEVSPFTLGAFTEPSLQIDDMLNSFGGTAFVGNLDNPPHIEISMEDIFGPNPNWAAMAA</sequence>
<proteinExistence type="predicted"/>
<dbReference type="GO" id="GO:0005737">
    <property type="term" value="C:cytoplasm"/>
    <property type="evidence" value="ECO:0007669"/>
    <property type="project" value="TreeGrafter"/>
</dbReference>
<accession>A0A9W8AXE8</accession>
<evidence type="ECO:0000313" key="4">
    <source>
        <dbReference type="Proteomes" id="UP001151582"/>
    </source>
</evidence>
<dbReference type="PANTHER" id="PTHR28014:SF1">
    <property type="entry name" value="NEGATIVE REGULATOR OF RAS-CAMP PATHWAY"/>
    <property type="match status" value="1"/>
</dbReference>
<evidence type="ECO:0000256" key="1">
    <source>
        <dbReference type="SAM" id="MobiDB-lite"/>
    </source>
</evidence>
<dbReference type="InterPro" id="IPR013860">
    <property type="entry name" value="AreA_GATA"/>
</dbReference>
<feature type="domain" description="Nitrogen regulatory protein areA GATA-like" evidence="2">
    <location>
        <begin position="30"/>
        <end position="55"/>
    </location>
</feature>
<organism evidence="3 4">
    <name type="scientific">Dimargaris verticillata</name>
    <dbReference type="NCBI Taxonomy" id="2761393"/>
    <lineage>
        <taxon>Eukaryota</taxon>
        <taxon>Fungi</taxon>
        <taxon>Fungi incertae sedis</taxon>
        <taxon>Zoopagomycota</taxon>
        <taxon>Kickxellomycotina</taxon>
        <taxon>Dimargaritomycetes</taxon>
        <taxon>Dimargaritales</taxon>
        <taxon>Dimargaritaceae</taxon>
        <taxon>Dimargaris</taxon>
    </lineage>
</organism>
<dbReference type="Pfam" id="PF08550">
    <property type="entry name" value="GATA_AreA"/>
    <property type="match status" value="1"/>
</dbReference>
<dbReference type="GO" id="GO:0006808">
    <property type="term" value="P:regulation of nitrogen utilization"/>
    <property type="evidence" value="ECO:0007669"/>
    <property type="project" value="TreeGrafter"/>
</dbReference>
<dbReference type="EMBL" id="JANBQB010002261">
    <property type="protein sequence ID" value="KAJ1967802.1"/>
    <property type="molecule type" value="Genomic_DNA"/>
</dbReference>
<reference evidence="3" key="1">
    <citation type="submission" date="2022-07" db="EMBL/GenBank/DDBJ databases">
        <title>Phylogenomic reconstructions and comparative analyses of Kickxellomycotina fungi.</title>
        <authorList>
            <person name="Reynolds N.K."/>
            <person name="Stajich J.E."/>
            <person name="Barry K."/>
            <person name="Grigoriev I.V."/>
            <person name="Crous P."/>
            <person name="Smith M.E."/>
        </authorList>
    </citation>
    <scope>NUCLEOTIDE SEQUENCE</scope>
    <source>
        <strain evidence="3">RSA 567</strain>
    </source>
</reference>
<feature type="non-terminal residue" evidence="3">
    <location>
        <position position="242"/>
    </location>
</feature>
<evidence type="ECO:0000313" key="3">
    <source>
        <dbReference type="EMBL" id="KAJ1967802.1"/>
    </source>
</evidence>